<dbReference type="Proteomes" id="UP000032408">
    <property type="component" value="Chromosome"/>
</dbReference>
<organism evidence="1 2">
    <name type="scientific">Nitrosopumilus adriaticus</name>
    <dbReference type="NCBI Taxonomy" id="1580092"/>
    <lineage>
        <taxon>Archaea</taxon>
        <taxon>Nitrososphaerota</taxon>
        <taxon>Nitrososphaeria</taxon>
        <taxon>Nitrosopumilales</taxon>
        <taxon>Nitrosopumilaceae</taxon>
        <taxon>Nitrosopumilus</taxon>
    </lineage>
</organism>
<dbReference type="AlphaFoldDB" id="A0A0D5C584"/>
<evidence type="ECO:0000313" key="1">
    <source>
        <dbReference type="EMBL" id="AJW71557.1"/>
    </source>
</evidence>
<reference evidence="2" key="1">
    <citation type="submission" date="2015-03" db="EMBL/GenBank/DDBJ databases">
        <title>Characterization of two novel Thaumarchaeota isolated from the Northern Adriatic Sea.</title>
        <authorList>
            <person name="Bayer B."/>
            <person name="Vojvoda J."/>
            <person name="Offre P."/>
            <person name="Srivastava A."/>
            <person name="Elisabeth N."/>
            <person name="Garcia J.A.L."/>
            <person name="Schleper C."/>
            <person name="Herndl G.J."/>
        </authorList>
    </citation>
    <scope>NUCLEOTIDE SEQUENCE [LARGE SCALE GENOMIC DNA]</scope>
    <source>
        <strain evidence="2">NF5</strain>
    </source>
</reference>
<accession>A0A0D5C584</accession>
<protein>
    <submittedName>
        <fullName evidence="1">Uncharacterized protein</fullName>
    </submittedName>
</protein>
<sequence length="39" mass="4538">MLSKQEKLEIFQSTFAGLKKIATTNKERLAENYRRLPLA</sequence>
<dbReference type="KEGG" id="nin:NADRNF5_1879"/>
<dbReference type="EMBL" id="CP011070">
    <property type="protein sequence ID" value="AJW71557.1"/>
    <property type="molecule type" value="Genomic_DNA"/>
</dbReference>
<proteinExistence type="predicted"/>
<keyword evidence="2" id="KW-1185">Reference proteome</keyword>
<evidence type="ECO:0000313" key="2">
    <source>
        <dbReference type="Proteomes" id="UP000032408"/>
    </source>
</evidence>
<dbReference type="HOGENOM" id="CLU_3302562_0_0_2"/>
<reference evidence="1 2" key="2">
    <citation type="journal article" date="2016" name="ISME J.">
        <title>Physiological and genomic characterization of two novel marine thaumarchaeal strains indicates niche differentiation.</title>
        <authorList>
            <person name="Bayer B."/>
            <person name="Vojvoda J."/>
            <person name="Offre P."/>
            <person name="Alves R.J."/>
            <person name="Elisabeth N.H."/>
            <person name="Garcia J.A."/>
            <person name="Volland J.M."/>
            <person name="Srivastava A."/>
            <person name="Schleper C."/>
            <person name="Herndl G.J."/>
        </authorList>
    </citation>
    <scope>NUCLEOTIDE SEQUENCE [LARGE SCALE GENOMIC DNA]</scope>
    <source>
        <strain evidence="1 2">NF5</strain>
    </source>
</reference>
<name>A0A0D5C584_9ARCH</name>
<gene>
    <name evidence="1" type="ORF">NADRNF5_1879</name>
</gene>